<reference evidence="2" key="1">
    <citation type="submission" date="2016-01" db="EMBL/GenBank/DDBJ databases">
        <authorList>
            <person name="Mitreva M."/>
            <person name="Pepin K.H."/>
            <person name="Mihindukulasuriya K.A."/>
            <person name="Fulton R."/>
            <person name="Fronick C."/>
            <person name="O'Laughlin M."/>
            <person name="Miner T."/>
            <person name="Herter B."/>
            <person name="Rosa B.A."/>
            <person name="Cordes M."/>
            <person name="Tomlinson C."/>
            <person name="Wollam A."/>
            <person name="Palsikar V.B."/>
            <person name="Mardis E.R."/>
            <person name="Wilson R.K."/>
        </authorList>
    </citation>
    <scope>NUCLEOTIDE SEQUENCE [LARGE SCALE GENOMIC DNA]</scope>
    <source>
        <strain evidence="2">DNF00896</strain>
    </source>
</reference>
<name>A0A133ZYR2_9FIRM</name>
<comment type="caution">
    <text evidence="1">The sequence shown here is derived from an EMBL/GenBank/DDBJ whole genome shotgun (WGS) entry which is preliminary data.</text>
</comment>
<proteinExistence type="predicted"/>
<accession>A0A133ZYR2</accession>
<dbReference type="OrthoDB" id="9796106at2"/>
<dbReference type="PATRIC" id="fig|467210.3.peg.363"/>
<dbReference type="RefSeq" id="WP_060930339.1">
    <property type="nucleotide sequence ID" value="NZ_KQ959775.1"/>
</dbReference>
<protein>
    <submittedName>
        <fullName evidence="1">Uncharacterized protein</fullName>
    </submittedName>
</protein>
<keyword evidence="2" id="KW-1185">Reference proteome</keyword>
<sequence>MALKEGQIFIKEADNVQFQIIKSWGKMKWSKASQTLSGVADIELLNKLAGLVNLPVSIEAERKRLNRIMAAVDKERVNENPVPLMDPPIKVSPFKHQIRGYNMALMVLGFVEPPKQLKGE</sequence>
<gene>
    <name evidence="1" type="ORF">HMPREF1866_00368</name>
</gene>
<evidence type="ECO:0000313" key="2">
    <source>
        <dbReference type="Proteomes" id="UP000070394"/>
    </source>
</evidence>
<dbReference type="Proteomes" id="UP000070394">
    <property type="component" value="Unassembled WGS sequence"/>
</dbReference>
<evidence type="ECO:0000313" key="1">
    <source>
        <dbReference type="EMBL" id="KXB60587.1"/>
    </source>
</evidence>
<dbReference type="EMBL" id="LSDA01000011">
    <property type="protein sequence ID" value="KXB60587.1"/>
    <property type="molecule type" value="Genomic_DNA"/>
</dbReference>
<dbReference type="AlphaFoldDB" id="A0A133ZYR2"/>
<organism evidence="1 2">
    <name type="scientific">Lachnoanaerobaculum saburreum</name>
    <dbReference type="NCBI Taxonomy" id="467210"/>
    <lineage>
        <taxon>Bacteria</taxon>
        <taxon>Bacillati</taxon>
        <taxon>Bacillota</taxon>
        <taxon>Clostridia</taxon>
        <taxon>Lachnospirales</taxon>
        <taxon>Lachnospiraceae</taxon>
        <taxon>Lachnoanaerobaculum</taxon>
    </lineage>
</organism>
<dbReference type="STRING" id="467210.HMPREF1866_00368"/>